<dbReference type="PANTHER" id="PTHR43792:SF1">
    <property type="entry name" value="N-ACETYLTRANSFERASE DOMAIN-CONTAINING PROTEIN"/>
    <property type="match status" value="1"/>
</dbReference>
<evidence type="ECO:0000313" key="3">
    <source>
        <dbReference type="Proteomes" id="UP000652354"/>
    </source>
</evidence>
<reference evidence="2" key="1">
    <citation type="submission" date="2021-01" db="EMBL/GenBank/DDBJ databases">
        <title>Whole genome shotgun sequence of Demequina activiva NBRC 110675.</title>
        <authorList>
            <person name="Komaki H."/>
            <person name="Tamura T."/>
        </authorList>
    </citation>
    <scope>NUCLEOTIDE SEQUENCE</scope>
    <source>
        <strain evidence="2">NBRC 110675</strain>
    </source>
</reference>
<gene>
    <name evidence="2" type="ORF">Dac01nite_09340</name>
</gene>
<dbReference type="Proteomes" id="UP000652354">
    <property type="component" value="Unassembled WGS sequence"/>
</dbReference>
<dbReference type="SUPFAM" id="SSF55729">
    <property type="entry name" value="Acyl-CoA N-acyltransferases (Nat)"/>
    <property type="match status" value="1"/>
</dbReference>
<name>A0A919Q2R6_9MICO</name>
<dbReference type="PANTHER" id="PTHR43792">
    <property type="entry name" value="GNAT FAMILY, PUTATIVE (AFU_ORTHOLOGUE AFUA_3G00765)-RELATED-RELATED"/>
    <property type="match status" value="1"/>
</dbReference>
<dbReference type="Pfam" id="PF13302">
    <property type="entry name" value="Acetyltransf_3"/>
    <property type="match status" value="1"/>
</dbReference>
<comment type="caution">
    <text evidence="2">The sequence shown here is derived from an EMBL/GenBank/DDBJ whole genome shotgun (WGS) entry which is preliminary data.</text>
</comment>
<dbReference type="PROSITE" id="PS51186">
    <property type="entry name" value="GNAT"/>
    <property type="match status" value="1"/>
</dbReference>
<dbReference type="EMBL" id="BONR01000001">
    <property type="protein sequence ID" value="GIG54182.1"/>
    <property type="molecule type" value="Genomic_DNA"/>
</dbReference>
<dbReference type="Gene3D" id="3.40.630.30">
    <property type="match status" value="1"/>
</dbReference>
<evidence type="ECO:0000259" key="1">
    <source>
        <dbReference type="PROSITE" id="PS51186"/>
    </source>
</evidence>
<dbReference type="InterPro" id="IPR016181">
    <property type="entry name" value="Acyl_CoA_acyltransferase"/>
</dbReference>
<protein>
    <submittedName>
        <fullName evidence="2">N-acetyltransferase</fullName>
    </submittedName>
</protein>
<accession>A0A919Q2R6</accession>
<organism evidence="2 3">
    <name type="scientific">Demequina activiva</name>
    <dbReference type="NCBI Taxonomy" id="1582364"/>
    <lineage>
        <taxon>Bacteria</taxon>
        <taxon>Bacillati</taxon>
        <taxon>Actinomycetota</taxon>
        <taxon>Actinomycetes</taxon>
        <taxon>Micrococcales</taxon>
        <taxon>Demequinaceae</taxon>
        <taxon>Demequina</taxon>
    </lineage>
</organism>
<proteinExistence type="predicted"/>
<sequence length="188" mass="21825">METPFEPLVTERLMLRAMTLDDAEDLAERRSDTTTAQYQAWRAPYPIERARELIEDITSRPGPQPGHWYQMAVVRLRDDKVLGDVALWLSENGRTAEVGFTLHPWARGHYYATEATARLVDYAVFDLEVHRVEASTHPHNVSSIKVLERIGFIPEGIRRERYWVEDQVSDDAMYGLLAREWKARRAQD</sequence>
<evidence type="ECO:0000313" key="2">
    <source>
        <dbReference type="EMBL" id="GIG54182.1"/>
    </source>
</evidence>
<dbReference type="GO" id="GO:0016747">
    <property type="term" value="F:acyltransferase activity, transferring groups other than amino-acyl groups"/>
    <property type="evidence" value="ECO:0007669"/>
    <property type="project" value="InterPro"/>
</dbReference>
<dbReference type="InterPro" id="IPR000182">
    <property type="entry name" value="GNAT_dom"/>
</dbReference>
<dbReference type="AlphaFoldDB" id="A0A919Q2R6"/>
<dbReference type="RefSeq" id="WP_203653693.1">
    <property type="nucleotide sequence ID" value="NZ_BONR01000001.1"/>
</dbReference>
<feature type="domain" description="N-acetyltransferase" evidence="1">
    <location>
        <begin position="13"/>
        <end position="171"/>
    </location>
</feature>
<dbReference type="InterPro" id="IPR051531">
    <property type="entry name" value="N-acetyltransferase"/>
</dbReference>
<keyword evidence="3" id="KW-1185">Reference proteome</keyword>